<keyword evidence="2" id="KW-0547">Nucleotide-binding</keyword>
<evidence type="ECO:0000313" key="6">
    <source>
        <dbReference type="EMBL" id="EHO42802.1"/>
    </source>
</evidence>
<gene>
    <name evidence="5" type="ORF">Cabys_2078</name>
    <name evidence="6" type="ORF">Calab_3196</name>
</gene>
<dbReference type="PaxDb" id="880073-Calab_3196"/>
<dbReference type="InterPro" id="IPR036565">
    <property type="entry name" value="Mur-like_cat_sf"/>
</dbReference>
<proteinExistence type="predicted"/>
<dbReference type="InterPro" id="IPR036615">
    <property type="entry name" value="Mur_ligase_C_dom_sf"/>
</dbReference>
<evidence type="ECO:0000313" key="8">
    <source>
        <dbReference type="Proteomes" id="UP000183868"/>
    </source>
</evidence>
<dbReference type="PANTHER" id="PTHR43024:SF1">
    <property type="entry name" value="UDP-N-ACETYLMURAMOYL-TRIPEPTIDE--D-ALANYL-D-ALANINE LIGASE"/>
    <property type="match status" value="1"/>
</dbReference>
<evidence type="ECO:0000313" key="5">
    <source>
        <dbReference type="EMBL" id="APF18827.1"/>
    </source>
</evidence>
<dbReference type="Proteomes" id="UP000183868">
    <property type="component" value="Chromosome"/>
</dbReference>
<dbReference type="SUPFAM" id="SSF53623">
    <property type="entry name" value="MurD-like peptide ligases, catalytic domain"/>
    <property type="match status" value="1"/>
</dbReference>
<name>H1XUH6_CALAY</name>
<protein>
    <submittedName>
        <fullName evidence="6">Mur ligase middle domain protein</fullName>
    </submittedName>
    <submittedName>
        <fullName evidence="5">UDP-N-acetylmuramyl pentapeptide synthase</fullName>
    </submittedName>
</protein>
<evidence type="ECO:0000259" key="4">
    <source>
        <dbReference type="Pfam" id="PF08245"/>
    </source>
</evidence>
<dbReference type="InterPro" id="IPR013221">
    <property type="entry name" value="Mur_ligase_cen"/>
</dbReference>
<dbReference type="EMBL" id="CM001402">
    <property type="protein sequence ID" value="EHO42802.1"/>
    <property type="molecule type" value="Genomic_DNA"/>
</dbReference>
<keyword evidence="1 6" id="KW-0436">Ligase</keyword>
<dbReference type="Proteomes" id="UP000004671">
    <property type="component" value="Chromosome"/>
</dbReference>
<dbReference type="Gene3D" id="3.90.190.20">
    <property type="entry name" value="Mur ligase, C-terminal domain"/>
    <property type="match status" value="1"/>
</dbReference>
<reference evidence="6 7" key="1">
    <citation type="submission" date="2011-09" db="EMBL/GenBank/DDBJ databases">
        <title>The permanent draft genome of Caldithrix abyssi DSM 13497.</title>
        <authorList>
            <consortium name="US DOE Joint Genome Institute (JGI-PGF)"/>
            <person name="Lucas S."/>
            <person name="Han J."/>
            <person name="Lapidus A."/>
            <person name="Bruce D."/>
            <person name="Goodwin L."/>
            <person name="Pitluck S."/>
            <person name="Peters L."/>
            <person name="Kyrpides N."/>
            <person name="Mavromatis K."/>
            <person name="Ivanova N."/>
            <person name="Mikhailova N."/>
            <person name="Chertkov O."/>
            <person name="Detter J.C."/>
            <person name="Tapia R."/>
            <person name="Han C."/>
            <person name="Land M."/>
            <person name="Hauser L."/>
            <person name="Markowitz V."/>
            <person name="Cheng J.-F."/>
            <person name="Hugenholtz P."/>
            <person name="Woyke T."/>
            <person name="Wu D."/>
            <person name="Spring S."/>
            <person name="Brambilla E."/>
            <person name="Klenk H.-P."/>
            <person name="Eisen J.A."/>
        </authorList>
    </citation>
    <scope>NUCLEOTIDE SEQUENCE [LARGE SCALE GENOMIC DNA]</scope>
    <source>
        <strain evidence="6 7">DSM 13497</strain>
    </source>
</reference>
<dbReference type="AlphaFoldDB" id="H1XUH6"/>
<sequence>MFGKPGFKKDFISDKEKKEILRRRQAFTNPIIAVTGNLGKTSTISMIETILSARGKVLRHPNGCGNLQNNFSTLKKLNNTYDFGLFELNHQKGRQFVELVHLIRPNIAIVTNLGDAHLNYLERMIRQAIEKASLLKYMDQDGIAILNKDDELSYNIVKQIKNLNVIQFGLNPHADFYATDIEQFGPGGMRFKLNGRFEIQLPIFSIQDLYNFLAAVAAVAHIGFSLNDVVEILNTKFSLPEGRGKVLKYGSIYVIDESYISTPRSVSKAARVLSTFEQYSEQLVLIVGDMADAGINVEQQHINMGYFLSALPIDLLITVGEYAKFIGKGFEFIKTSKKLCFSVNSLNEVFEILDIHLKNKSTIAIKGLGKVAMHRFQSYFKTQQPVSTIN</sequence>
<accession>H1XUH6</accession>
<dbReference type="HOGENOM" id="CLU_707290_0_0_0"/>
<dbReference type="GO" id="GO:0005524">
    <property type="term" value="F:ATP binding"/>
    <property type="evidence" value="ECO:0007669"/>
    <property type="project" value="UniProtKB-KW"/>
</dbReference>
<dbReference type="GO" id="GO:0016881">
    <property type="term" value="F:acid-amino acid ligase activity"/>
    <property type="evidence" value="ECO:0007669"/>
    <property type="project" value="InterPro"/>
</dbReference>
<dbReference type="KEGG" id="caby:Cabys_2078"/>
<dbReference type="EMBL" id="CP018099">
    <property type="protein sequence ID" value="APF18827.1"/>
    <property type="molecule type" value="Genomic_DNA"/>
</dbReference>
<evidence type="ECO:0000313" key="7">
    <source>
        <dbReference type="Proteomes" id="UP000004671"/>
    </source>
</evidence>
<dbReference type="OrthoDB" id="9801978at2"/>
<evidence type="ECO:0000256" key="1">
    <source>
        <dbReference type="ARBA" id="ARBA00022598"/>
    </source>
</evidence>
<dbReference type="InterPro" id="IPR051046">
    <property type="entry name" value="MurCDEF_CellWall_CoF430Synth"/>
</dbReference>
<dbReference type="Pfam" id="PF08245">
    <property type="entry name" value="Mur_ligase_M"/>
    <property type="match status" value="1"/>
</dbReference>
<dbReference type="PANTHER" id="PTHR43024">
    <property type="entry name" value="UDP-N-ACETYLMURAMOYL-TRIPEPTIDE--D-ALANYL-D-ALANINE LIGASE"/>
    <property type="match status" value="1"/>
</dbReference>
<dbReference type="SUPFAM" id="SSF53244">
    <property type="entry name" value="MurD-like peptide ligases, peptide-binding domain"/>
    <property type="match status" value="1"/>
</dbReference>
<dbReference type="STRING" id="880073.Cabys_2078"/>
<reference evidence="5 8" key="2">
    <citation type="submission" date="2016-11" db="EMBL/GenBank/DDBJ databases">
        <title>Genomic analysis of Caldithrix abyssi and proposal of a novel bacterial phylum Caldithrichaeota.</title>
        <authorList>
            <person name="Kublanov I."/>
            <person name="Sigalova O."/>
            <person name="Gavrilov S."/>
            <person name="Lebedinsky A."/>
            <person name="Ivanova N."/>
            <person name="Daum C."/>
            <person name="Reddy T."/>
            <person name="Klenk H.P."/>
            <person name="Goker M."/>
            <person name="Reva O."/>
            <person name="Miroshnichenko M."/>
            <person name="Kyprides N."/>
            <person name="Woyke T."/>
            <person name="Gelfand M."/>
        </authorList>
    </citation>
    <scope>NUCLEOTIDE SEQUENCE [LARGE SCALE GENOMIC DNA]</scope>
    <source>
        <strain evidence="5 8">LF13</strain>
    </source>
</reference>
<feature type="domain" description="Mur ligase central" evidence="4">
    <location>
        <begin position="34"/>
        <end position="219"/>
    </location>
</feature>
<evidence type="ECO:0000256" key="3">
    <source>
        <dbReference type="ARBA" id="ARBA00022840"/>
    </source>
</evidence>
<dbReference type="eggNOG" id="COG0770">
    <property type="taxonomic scope" value="Bacteria"/>
</dbReference>
<evidence type="ECO:0000256" key="2">
    <source>
        <dbReference type="ARBA" id="ARBA00022741"/>
    </source>
</evidence>
<dbReference type="InParanoid" id="H1XUH6"/>
<keyword evidence="7" id="KW-1185">Reference proteome</keyword>
<organism evidence="6 7">
    <name type="scientific">Caldithrix abyssi DSM 13497</name>
    <dbReference type="NCBI Taxonomy" id="880073"/>
    <lineage>
        <taxon>Bacteria</taxon>
        <taxon>Pseudomonadati</taxon>
        <taxon>Calditrichota</taxon>
        <taxon>Calditrichia</taxon>
        <taxon>Calditrichales</taxon>
        <taxon>Calditrichaceae</taxon>
        <taxon>Caldithrix</taxon>
    </lineage>
</organism>
<dbReference type="RefSeq" id="WP_006930155.1">
    <property type="nucleotide sequence ID" value="NZ_CM001402.1"/>
</dbReference>
<keyword evidence="3" id="KW-0067">ATP-binding</keyword>
<dbReference type="Gene3D" id="3.40.1190.10">
    <property type="entry name" value="Mur-like, catalytic domain"/>
    <property type="match status" value="1"/>
</dbReference>